<evidence type="ECO:0000256" key="7">
    <source>
        <dbReference type="ARBA" id="ARBA00040158"/>
    </source>
</evidence>
<name>A0A671FV55_RHIFE</name>
<reference evidence="14" key="3">
    <citation type="submission" date="2018-12" db="EMBL/GenBank/DDBJ databases">
        <title>G10K-VGP greater horseshoe bat female genome, primary haplotype.</title>
        <authorList>
            <person name="Teeling E."/>
            <person name="Myers G."/>
            <person name="Vernes S."/>
            <person name="Pippel M."/>
            <person name="Winkler S."/>
            <person name="Fedrigo O."/>
            <person name="Rhie A."/>
            <person name="Koren S."/>
            <person name="Phillippy A."/>
            <person name="Lewin H."/>
            <person name="Damas J."/>
            <person name="Howe K."/>
            <person name="Mountcastle J."/>
            <person name="Jarvis E.D."/>
        </authorList>
    </citation>
    <scope>NUCLEOTIDE SEQUENCE [LARGE SCALE GENOMIC DNA]</scope>
</reference>
<evidence type="ECO:0000256" key="5">
    <source>
        <dbReference type="ARBA" id="ARBA00023186"/>
    </source>
</evidence>
<feature type="region of interest" description="Disordered" evidence="11">
    <location>
        <begin position="113"/>
        <end position="181"/>
    </location>
</feature>
<dbReference type="SMART" id="SM00271">
    <property type="entry name" value="DnaJ"/>
    <property type="match status" value="1"/>
</dbReference>
<dbReference type="FunCoup" id="A0A671FV55">
    <property type="interactions" value="219"/>
</dbReference>
<dbReference type="PROSITE" id="PS50076">
    <property type="entry name" value="DNAJ_2"/>
    <property type="match status" value="1"/>
</dbReference>
<dbReference type="AlphaFoldDB" id="A0A671FV55"/>
<dbReference type="GO" id="GO:0051787">
    <property type="term" value="F:misfolded protein binding"/>
    <property type="evidence" value="ECO:0007669"/>
    <property type="project" value="TreeGrafter"/>
</dbReference>
<keyword evidence="3" id="KW-0732">Signal</keyword>
<evidence type="ECO:0000256" key="6">
    <source>
        <dbReference type="ARBA" id="ARBA00023230"/>
    </source>
</evidence>
<dbReference type="InterPro" id="IPR018253">
    <property type="entry name" value="DnaJ_domain_CS"/>
</dbReference>
<organism evidence="13 14">
    <name type="scientific">Rhinolophus ferrumequinum</name>
    <name type="common">Greater horseshoe bat</name>
    <dbReference type="NCBI Taxonomy" id="59479"/>
    <lineage>
        <taxon>Eukaryota</taxon>
        <taxon>Metazoa</taxon>
        <taxon>Chordata</taxon>
        <taxon>Craniata</taxon>
        <taxon>Vertebrata</taxon>
        <taxon>Euteleostomi</taxon>
        <taxon>Mammalia</taxon>
        <taxon>Eutheria</taxon>
        <taxon>Laurasiatheria</taxon>
        <taxon>Chiroptera</taxon>
        <taxon>Yinpterochiroptera</taxon>
        <taxon>Rhinolophoidea</taxon>
        <taxon>Rhinolophidae</taxon>
        <taxon>Rhinolophinae</taxon>
        <taxon>Rhinolophus</taxon>
    </lineage>
</organism>
<keyword evidence="4" id="KW-0256">Endoplasmic reticulum</keyword>
<evidence type="ECO:0000256" key="2">
    <source>
        <dbReference type="ARBA" id="ARBA00022553"/>
    </source>
</evidence>
<dbReference type="InterPro" id="IPR051948">
    <property type="entry name" value="Hsp70_co-chaperone_J-domain"/>
</dbReference>
<reference evidence="13 14" key="1">
    <citation type="journal article" date="2015" name="Annu Rev Anim Biosci">
        <title>The Genome 10K Project: a way forward.</title>
        <authorList>
            <person name="Koepfli K.P."/>
            <person name="Paten B."/>
            <person name="O'Brien S.J."/>
            <person name="Koepfli K.P."/>
            <person name="Paten B."/>
            <person name="Antunes A."/>
            <person name="Belov K."/>
            <person name="Bustamante C."/>
            <person name="Castoe T.A."/>
            <person name="Clawson H."/>
            <person name="Crawford A.J."/>
            <person name="Diekhans M."/>
            <person name="Distel D."/>
            <person name="Durbin R."/>
            <person name="Earl D."/>
            <person name="Fujita M.K."/>
            <person name="Gamble T."/>
            <person name="Georges A."/>
            <person name="Gemmell N."/>
            <person name="Gilbert M.T."/>
            <person name="Graves J.M."/>
            <person name="Green R.E."/>
            <person name="Hickey G."/>
            <person name="Jarvis E.D."/>
            <person name="Johnson W."/>
            <person name="Komissarov A."/>
            <person name="Korf I."/>
            <person name="Kuhn R."/>
            <person name="Larkin D.M."/>
            <person name="Lewin H."/>
            <person name="Lopez J.V."/>
            <person name="Ma J."/>
            <person name="Marques-Bonet T."/>
            <person name="Miller W."/>
            <person name="Murphy R."/>
            <person name="Pevzner P."/>
            <person name="Shapiro B."/>
            <person name="Steiner C."/>
            <person name="Tamazian G."/>
            <person name="Venkatesh B."/>
            <person name="Wang J."/>
            <person name="Wayne R."/>
            <person name="Wiley E."/>
            <person name="Yang H."/>
            <person name="Zhang G."/>
            <person name="Haussler D."/>
            <person name="Ryder O."/>
            <person name="O'Brien S.J."/>
        </authorList>
    </citation>
    <scope>NUCLEOTIDE SEQUENCE</scope>
</reference>
<dbReference type="FunFam" id="1.10.287.110:FF:000054">
    <property type="entry name" value="dnaJ homolog subfamily B member 9"/>
    <property type="match status" value="1"/>
</dbReference>
<protein>
    <recommendedName>
        <fullName evidence="7">DnaJ homolog subfamily B member 9</fullName>
    </recommendedName>
    <alternativeName>
        <fullName evidence="8">Endoplasmic reticulum DNA J domain-containing protein 4</fullName>
    </alternativeName>
</protein>
<dbReference type="Pfam" id="PF00226">
    <property type="entry name" value="DnaJ"/>
    <property type="match status" value="1"/>
</dbReference>
<dbReference type="Proteomes" id="UP000472240">
    <property type="component" value="Chromosome 20"/>
</dbReference>
<proteinExistence type="predicted"/>
<reference evidence="13" key="4">
    <citation type="submission" date="2025-08" db="UniProtKB">
        <authorList>
            <consortium name="Ensembl"/>
        </authorList>
    </citation>
    <scope>IDENTIFICATION</scope>
</reference>
<evidence type="ECO:0000256" key="4">
    <source>
        <dbReference type="ARBA" id="ARBA00022824"/>
    </source>
</evidence>
<evidence type="ECO:0000256" key="8">
    <source>
        <dbReference type="ARBA" id="ARBA00041533"/>
    </source>
</evidence>
<keyword evidence="14" id="KW-1185">Reference proteome</keyword>
<comment type="function">
    <text evidence="9">Co-chaperone for Hsp70 protein HSPA5/BiP that acts as a key repressor of the ERN1/IRE1-mediated unfolded protein response (UPR). J domain-containing co-chaperones stimulate the ATPase activity of Hsp70 proteins and are required for efficient substrate recognition by Hsp70 proteins. In the unstressed endoplasmic reticulum, interacts with the luminal region of ERN1/IRE1 and selectively recruits HSPA5/BiP: HSPA5/BiP disrupts the dimerization of the active ERN1/IRE1 luminal region, thereby inactivating ERN1/IRE1. Also involved in endoplasmic reticulum-associated degradation (ERAD) of misfolded proteins. Required for survival of B-cell progenitors and normal antibody production.</text>
</comment>
<comment type="subunit">
    <text evidence="10">Interacts with HSPA5/BiP; interaction is direct. Interacts with ERN1/IRE1 (via the luminal region). Interacts with DERL1.</text>
</comment>
<dbReference type="GO" id="GO:0006986">
    <property type="term" value="P:response to unfolded protein"/>
    <property type="evidence" value="ECO:0007669"/>
    <property type="project" value="UniProtKB-KW"/>
</dbReference>
<evidence type="ECO:0000256" key="11">
    <source>
        <dbReference type="SAM" id="MobiDB-lite"/>
    </source>
</evidence>
<keyword evidence="5" id="KW-0143">Chaperone</keyword>
<dbReference type="InParanoid" id="A0A671FV55"/>
<reference evidence="13 14" key="2">
    <citation type="journal article" date="2018" name="Annu Rev Anim Biosci">
        <title>Bat Biology, Genomes, and the Bat1K Project: To Generate Chromosome-Level Genomes for All Living Bat Species.</title>
        <authorList>
            <person name="Teeling E.C."/>
            <person name="Vernes S.C."/>
            <person name="Davalos L.M."/>
            <person name="Ray D.A."/>
            <person name="Gilbert M.T.P."/>
            <person name="Myers E."/>
        </authorList>
    </citation>
    <scope>NUCLEOTIDE SEQUENCE</scope>
</reference>
<evidence type="ECO:0000256" key="9">
    <source>
        <dbReference type="ARBA" id="ARBA00045428"/>
    </source>
</evidence>
<keyword evidence="6" id="KW-0834">Unfolded protein response</keyword>
<dbReference type="InterPro" id="IPR001623">
    <property type="entry name" value="DnaJ_domain"/>
</dbReference>
<dbReference type="PANTHER" id="PTHR44360:SF1">
    <property type="entry name" value="DNAJ HOMOLOG SUBFAMILY B MEMBER 9"/>
    <property type="match status" value="1"/>
</dbReference>
<evidence type="ECO:0000256" key="3">
    <source>
        <dbReference type="ARBA" id="ARBA00022729"/>
    </source>
</evidence>
<dbReference type="GO" id="GO:0036503">
    <property type="term" value="P:ERAD pathway"/>
    <property type="evidence" value="ECO:0007669"/>
    <property type="project" value="TreeGrafter"/>
</dbReference>
<feature type="domain" description="J" evidence="12">
    <location>
        <begin position="214"/>
        <end position="278"/>
    </location>
</feature>
<feature type="region of interest" description="Disordered" evidence="11">
    <location>
        <begin position="77"/>
        <end position="99"/>
    </location>
</feature>
<dbReference type="GO" id="GO:0005783">
    <property type="term" value="C:endoplasmic reticulum"/>
    <property type="evidence" value="ECO:0007669"/>
    <property type="project" value="UniProtKB-SubCell"/>
</dbReference>
<dbReference type="GeneTree" id="ENSGT00940000156246"/>
<reference evidence="13" key="5">
    <citation type="submission" date="2025-09" db="UniProtKB">
        <authorList>
            <consortium name="Ensembl"/>
        </authorList>
    </citation>
    <scope>IDENTIFICATION</scope>
</reference>
<dbReference type="GO" id="GO:0051087">
    <property type="term" value="F:protein-folding chaperone binding"/>
    <property type="evidence" value="ECO:0007669"/>
    <property type="project" value="TreeGrafter"/>
</dbReference>
<evidence type="ECO:0000259" key="12">
    <source>
        <dbReference type="PROSITE" id="PS50076"/>
    </source>
</evidence>
<dbReference type="PRINTS" id="PR00625">
    <property type="entry name" value="JDOMAIN"/>
</dbReference>
<dbReference type="PROSITE" id="PS00636">
    <property type="entry name" value="DNAJ_1"/>
    <property type="match status" value="1"/>
</dbReference>
<comment type="subcellular location">
    <subcellularLocation>
        <location evidence="1">Endoplasmic reticulum</location>
    </subcellularLocation>
</comment>
<evidence type="ECO:0000256" key="1">
    <source>
        <dbReference type="ARBA" id="ARBA00004240"/>
    </source>
</evidence>
<sequence>MPQTPALSDTGPRPKARLTLLLQGRLTGKNSASGLYCSVPGGFYSKSLRNSEASPRWGPGRPRPMRCIPLVEAGPQVKAPRATAPARGRTRSKDAAAVDSLPLLRASAPPFRTLEPEVTHGPSGNNSFTRARRASGSGGEARANREAFRVGSLRRWGRQPRPPASREPAATGHGGGGGSGRRRVRILEMATPQSVFIFAICILMITELILASKSYYDILGVPKSASERQIKKAFHKLAMKYHPDKNKSPDAEAKFREIAEAYETLSDANRRKEYDTLGHSAFTNGKGQRGSGSPFEQSFNFNFDDLFKDFGFFGQNQNTRSKKHFENHFQTRQDGSSRQRHHFQEFSFGGGLFDDMFEDMEKMFSFSGFDTTGRHTVQTENRFHGSSKHCRTVTQRRGNMVTTYTDCSGQ</sequence>
<accession>A0A671FV55</accession>
<dbReference type="PANTHER" id="PTHR44360">
    <property type="entry name" value="DNAJ HOMOLOG SUBFAMILY B MEMBER 9"/>
    <property type="match status" value="1"/>
</dbReference>
<dbReference type="Gene3D" id="1.10.287.110">
    <property type="entry name" value="DnaJ domain"/>
    <property type="match status" value="1"/>
</dbReference>
<evidence type="ECO:0000313" key="13">
    <source>
        <dbReference type="Ensembl" id="ENSRFEP00010026398.1"/>
    </source>
</evidence>
<dbReference type="InterPro" id="IPR036869">
    <property type="entry name" value="J_dom_sf"/>
</dbReference>
<keyword evidence="2" id="KW-0597">Phosphoprotein</keyword>
<gene>
    <name evidence="13" type="primary">DNAJB9</name>
</gene>
<dbReference type="SUPFAM" id="SSF46565">
    <property type="entry name" value="Chaperone J-domain"/>
    <property type="match status" value="1"/>
</dbReference>
<dbReference type="Ensembl" id="ENSRFET00010028683.1">
    <property type="protein sequence ID" value="ENSRFEP00010026398.1"/>
    <property type="gene ID" value="ENSRFEG00010017550.1"/>
</dbReference>
<evidence type="ECO:0000313" key="14">
    <source>
        <dbReference type="Proteomes" id="UP000472240"/>
    </source>
</evidence>
<evidence type="ECO:0000256" key="10">
    <source>
        <dbReference type="ARBA" id="ARBA00046365"/>
    </source>
</evidence>
<dbReference type="CDD" id="cd06257">
    <property type="entry name" value="DnaJ"/>
    <property type="match status" value="1"/>
</dbReference>